<dbReference type="InterPro" id="IPR030830">
    <property type="entry name" value="Myo_inos_IolC"/>
</dbReference>
<dbReference type="PANTHER" id="PTHR43085">
    <property type="entry name" value="HEXOKINASE FAMILY MEMBER"/>
    <property type="match status" value="1"/>
</dbReference>
<feature type="domain" description="DUF2090" evidence="7">
    <location>
        <begin position="326"/>
        <end position="637"/>
    </location>
</feature>
<dbReference type="GO" id="GO:0016301">
    <property type="term" value="F:kinase activity"/>
    <property type="evidence" value="ECO:0007669"/>
    <property type="project" value="UniProtKB-KW"/>
</dbReference>
<evidence type="ECO:0000256" key="4">
    <source>
        <dbReference type="ARBA" id="ARBA00022777"/>
    </source>
</evidence>
<dbReference type="Gene3D" id="2.20.150.10">
    <property type="entry name" value="putative 5-dehydro-2- deoxygluconokinase"/>
    <property type="match status" value="1"/>
</dbReference>
<keyword evidence="2" id="KW-0808">Transferase</keyword>
<dbReference type="GeneID" id="78087067"/>
<dbReference type="EMBL" id="ADCP02000002">
    <property type="protein sequence ID" value="EFV46097.1"/>
    <property type="molecule type" value="Genomic_DNA"/>
</dbReference>
<protein>
    <recommendedName>
        <fullName evidence="10">5-dehydro-2-deoxygluconokinase</fullName>
    </recommendedName>
</protein>
<dbReference type="PROSITE" id="PS00583">
    <property type="entry name" value="PFKB_KINASES_1"/>
    <property type="match status" value="1"/>
</dbReference>
<dbReference type="PROSITE" id="PS00584">
    <property type="entry name" value="PFKB_KINASES_2"/>
    <property type="match status" value="1"/>
</dbReference>
<evidence type="ECO:0000259" key="7">
    <source>
        <dbReference type="Pfam" id="PF09863"/>
    </source>
</evidence>
<dbReference type="InterPro" id="IPR013785">
    <property type="entry name" value="Aldolase_TIM"/>
</dbReference>
<gene>
    <name evidence="8" type="ORF">HMPREF0179_00137</name>
</gene>
<dbReference type="Pfam" id="PF09863">
    <property type="entry name" value="DUF2090"/>
    <property type="match status" value="1"/>
</dbReference>
<evidence type="ECO:0000256" key="5">
    <source>
        <dbReference type="ARBA" id="ARBA00022840"/>
    </source>
</evidence>
<dbReference type="STRING" id="563192.HMPREF0179_00137"/>
<accession>E5Y1R6</accession>
<dbReference type="Gene3D" id="3.20.20.70">
    <property type="entry name" value="Aldolase class I"/>
    <property type="match status" value="1"/>
</dbReference>
<evidence type="ECO:0000259" key="6">
    <source>
        <dbReference type="Pfam" id="PF00294"/>
    </source>
</evidence>
<dbReference type="InterPro" id="IPR050306">
    <property type="entry name" value="PfkB_Carbo_kinase"/>
</dbReference>
<dbReference type="Pfam" id="PF00294">
    <property type="entry name" value="PfkB"/>
    <property type="match status" value="1"/>
</dbReference>
<reference evidence="8 9" key="1">
    <citation type="submission" date="2010-10" db="EMBL/GenBank/DDBJ databases">
        <authorList>
            <consortium name="The Broad Institute Genome Sequencing Platform"/>
            <person name="Ward D."/>
            <person name="Earl A."/>
            <person name="Feldgarden M."/>
            <person name="Young S.K."/>
            <person name="Gargeya S."/>
            <person name="Zeng Q."/>
            <person name="Alvarado L."/>
            <person name="Berlin A."/>
            <person name="Bochicchio J."/>
            <person name="Chapman S.B."/>
            <person name="Chen Z."/>
            <person name="Freedman E."/>
            <person name="Gellesch M."/>
            <person name="Goldberg J."/>
            <person name="Griggs A."/>
            <person name="Gujja S."/>
            <person name="Heilman E."/>
            <person name="Heiman D."/>
            <person name="Howarth C."/>
            <person name="Mehta T."/>
            <person name="Neiman D."/>
            <person name="Pearson M."/>
            <person name="Roberts A."/>
            <person name="Saif S."/>
            <person name="Shea T."/>
            <person name="Shenoy N."/>
            <person name="Sisk P."/>
            <person name="Stolte C."/>
            <person name="Sykes S."/>
            <person name="White J."/>
            <person name="Yandava C."/>
            <person name="Allen-Vercoe E."/>
            <person name="Sibley C."/>
            <person name="Ambrose C.E."/>
            <person name="Strauss J."/>
            <person name="Daigneault M."/>
            <person name="Haas B."/>
            <person name="Nusbaum C."/>
            <person name="Birren B."/>
        </authorList>
    </citation>
    <scope>NUCLEOTIDE SEQUENCE [LARGE SCALE GENOMIC DNA]</scope>
    <source>
        <strain evidence="8 9">3_1_6</strain>
    </source>
</reference>
<dbReference type="Gene3D" id="3.40.1190.20">
    <property type="match status" value="1"/>
</dbReference>
<dbReference type="SUPFAM" id="SSF53613">
    <property type="entry name" value="Ribokinase-like"/>
    <property type="match status" value="1"/>
</dbReference>
<evidence type="ECO:0000256" key="2">
    <source>
        <dbReference type="ARBA" id="ARBA00022679"/>
    </source>
</evidence>
<dbReference type="RefSeq" id="WP_005024102.1">
    <property type="nucleotide sequence ID" value="NZ_KE150239.1"/>
</dbReference>
<dbReference type="PANTHER" id="PTHR43085:SF49">
    <property type="entry name" value="5-DEHYDRO-2-DEOXYGLUCONOKINASE"/>
    <property type="match status" value="1"/>
</dbReference>
<dbReference type="AlphaFoldDB" id="E5Y1R6"/>
<dbReference type="InterPro" id="IPR002173">
    <property type="entry name" value="Carboh/pur_kinase_PfkB_CS"/>
</dbReference>
<dbReference type="Proteomes" id="UP000006034">
    <property type="component" value="Unassembled WGS sequence"/>
</dbReference>
<keyword evidence="9" id="KW-1185">Reference proteome</keyword>
<dbReference type="eggNOG" id="COG3892">
    <property type="taxonomic scope" value="Bacteria"/>
</dbReference>
<evidence type="ECO:0008006" key="10">
    <source>
        <dbReference type="Google" id="ProtNLM"/>
    </source>
</evidence>
<reference evidence="8 9" key="2">
    <citation type="submission" date="2013-04" db="EMBL/GenBank/DDBJ databases">
        <title>The Genome Sequence of Bilophila wadsworthia 3_1_6.</title>
        <authorList>
            <consortium name="The Broad Institute Genomics Platform"/>
            <person name="Earl A."/>
            <person name="Ward D."/>
            <person name="Feldgarden M."/>
            <person name="Gevers D."/>
            <person name="Sibley C."/>
            <person name="Strauss J."/>
            <person name="Allen-Vercoe E."/>
            <person name="Walker B."/>
            <person name="Young S."/>
            <person name="Zeng Q."/>
            <person name="Gargeya S."/>
            <person name="Fitzgerald M."/>
            <person name="Haas B."/>
            <person name="Abouelleil A."/>
            <person name="Allen A.W."/>
            <person name="Alvarado L."/>
            <person name="Arachchi H.M."/>
            <person name="Berlin A.M."/>
            <person name="Chapman S.B."/>
            <person name="Gainer-Dewar J."/>
            <person name="Goldberg J."/>
            <person name="Griggs A."/>
            <person name="Gujja S."/>
            <person name="Hansen M."/>
            <person name="Howarth C."/>
            <person name="Imamovic A."/>
            <person name="Ireland A."/>
            <person name="Larimer J."/>
            <person name="McCowan C."/>
            <person name="Murphy C."/>
            <person name="Pearson M."/>
            <person name="Poon T.W."/>
            <person name="Priest M."/>
            <person name="Roberts A."/>
            <person name="Saif S."/>
            <person name="Shea T."/>
            <person name="Sisk P."/>
            <person name="Sykes S."/>
            <person name="Wortman J."/>
            <person name="Nusbaum C."/>
            <person name="Birren B."/>
        </authorList>
    </citation>
    <scope>NUCLEOTIDE SEQUENCE [LARGE SCALE GENOMIC DNA]</scope>
    <source>
        <strain evidence="8 9">3_1_6</strain>
    </source>
</reference>
<dbReference type="CDD" id="cd01166">
    <property type="entry name" value="KdgK"/>
    <property type="match status" value="1"/>
</dbReference>
<organism evidence="8 9">
    <name type="scientific">Bilophila wadsworthia (strain 3_1_6)</name>
    <dbReference type="NCBI Taxonomy" id="563192"/>
    <lineage>
        <taxon>Bacteria</taxon>
        <taxon>Pseudomonadati</taxon>
        <taxon>Thermodesulfobacteriota</taxon>
        <taxon>Desulfovibrionia</taxon>
        <taxon>Desulfovibrionales</taxon>
        <taxon>Desulfovibrionaceae</taxon>
        <taxon>Bilophila</taxon>
    </lineage>
</organism>
<keyword evidence="4" id="KW-0418">Kinase</keyword>
<evidence type="ECO:0000256" key="1">
    <source>
        <dbReference type="ARBA" id="ARBA00010688"/>
    </source>
</evidence>
<dbReference type="GO" id="GO:0005524">
    <property type="term" value="F:ATP binding"/>
    <property type="evidence" value="ECO:0007669"/>
    <property type="project" value="UniProtKB-KW"/>
</dbReference>
<comment type="caution">
    <text evidence="8">The sequence shown here is derived from an EMBL/GenBank/DDBJ whole genome shotgun (WGS) entry which is preliminary data.</text>
</comment>
<dbReference type="InterPro" id="IPR023314">
    <property type="entry name" value="Myo_inos_IolC-like_sf"/>
</dbReference>
<comment type="similarity">
    <text evidence="1">Belongs to the carbohydrate kinase PfkB family.</text>
</comment>
<dbReference type="OrthoDB" id="9776822at2"/>
<evidence type="ECO:0000313" key="9">
    <source>
        <dbReference type="Proteomes" id="UP000006034"/>
    </source>
</evidence>
<proteinExistence type="inferred from homology"/>
<dbReference type="NCBIfam" id="TIGR04382">
    <property type="entry name" value="myo_inos_iolC_N"/>
    <property type="match status" value="1"/>
</dbReference>
<dbReference type="InterPro" id="IPR018659">
    <property type="entry name" value="DUF2090"/>
</dbReference>
<keyword evidence="5" id="KW-0067">ATP-binding</keyword>
<keyword evidence="3" id="KW-0547">Nucleotide-binding</keyword>
<name>E5Y1R6_BILW3</name>
<dbReference type="eggNOG" id="COG0524">
    <property type="taxonomic scope" value="Bacteria"/>
</dbReference>
<evidence type="ECO:0000313" key="8">
    <source>
        <dbReference type="EMBL" id="EFV46097.1"/>
    </source>
</evidence>
<evidence type="ECO:0000256" key="3">
    <source>
        <dbReference type="ARBA" id="ARBA00022741"/>
    </source>
</evidence>
<dbReference type="HOGENOM" id="CLU_027634_6_0_7"/>
<dbReference type="InterPro" id="IPR011611">
    <property type="entry name" value="PfkB_dom"/>
</dbReference>
<feature type="domain" description="Carbohydrate kinase PfkB" evidence="6">
    <location>
        <begin position="7"/>
        <end position="322"/>
    </location>
</feature>
<dbReference type="InterPro" id="IPR029056">
    <property type="entry name" value="Ribokinase-like"/>
</dbReference>
<sequence>MSEKDFDLICIGRSCVDLYSGEFGVPLERAMTFTKSVGGSPMNIAIGTSRLGLRVGAITGVGQEDNGRYLKWQLSCEGVDVSAVKTDPKRLTAMVLLSIRGDNDFPLIQYRENCADMGLTAEDIDPDYLARAGAVLVTGTHLSREGVRSATMKVLETAKRLGLKCILDIDFRPNLWGLQGHDAGSSRWAEASEQVTSEYKKVLPYFDLIVGTEEEFFIAGGKTEAMEALREVRRLSKALLVFKLGDKGCAALPGDIPDSFVDEVVYPGFPVKVFNSIGAGDGFMSGFLRGWLRNEDLASCCRYANAAGAFAVSRLGCSSAYPSWTELQYFVSHGSKHKWLREDAMLEQIHWATNRRNKWKNLAVFAFDHREPFSALAAETGRDAKAITAFKNLAFRAVAEASSELEGQNDVGILVDDTYGQSVLFESNRYPFWVGRSIEKTGVNPLMFEGKADVGSTLQAWPENHVVKCLFRPGAKDAPEVVEENERQLCRLFSGARSTGHDLLLEIIVDQPQTREEQDACLLRWMRRCYELGVYPDYWKILPVADQGTWQAIEALIGEYDPYCRGILFLGLNVAEAELVKRFAALPESPRALGFAIGRSIFLEPARKWFAGQMSDEDAVATMRDCFLRLARAWNGRNRG</sequence>